<gene>
    <name evidence="1" type="ORF">DSO57_1003877</name>
</gene>
<reference evidence="1" key="1">
    <citation type="submission" date="2022-04" db="EMBL/GenBank/DDBJ databases">
        <title>Genome of the entomopathogenic fungus Entomophthora muscae.</title>
        <authorList>
            <person name="Elya C."/>
            <person name="Lovett B.R."/>
            <person name="Lee E."/>
            <person name="Macias A.M."/>
            <person name="Hajek A.E."/>
            <person name="De Bivort B.L."/>
            <person name="Kasson M.T."/>
            <person name="De Fine Licht H.H."/>
            <person name="Stajich J.E."/>
        </authorList>
    </citation>
    <scope>NUCLEOTIDE SEQUENCE</scope>
    <source>
        <strain evidence="1">Berkeley</strain>
    </source>
</reference>
<keyword evidence="2" id="KW-1185">Reference proteome</keyword>
<dbReference type="EMBL" id="QTSX02007109">
    <property type="protein sequence ID" value="KAJ9051527.1"/>
    <property type="molecule type" value="Genomic_DNA"/>
</dbReference>
<accession>A0ACC2RN77</accession>
<dbReference type="Proteomes" id="UP001165960">
    <property type="component" value="Unassembled WGS sequence"/>
</dbReference>
<name>A0ACC2RN77_9FUNG</name>
<organism evidence="1 2">
    <name type="scientific">Entomophthora muscae</name>
    <dbReference type="NCBI Taxonomy" id="34485"/>
    <lineage>
        <taxon>Eukaryota</taxon>
        <taxon>Fungi</taxon>
        <taxon>Fungi incertae sedis</taxon>
        <taxon>Zoopagomycota</taxon>
        <taxon>Entomophthoromycotina</taxon>
        <taxon>Entomophthoromycetes</taxon>
        <taxon>Entomophthorales</taxon>
        <taxon>Entomophthoraceae</taxon>
        <taxon>Entomophthora</taxon>
    </lineage>
</organism>
<protein>
    <submittedName>
        <fullName evidence="1">Uncharacterized protein</fullName>
    </submittedName>
</protein>
<comment type="caution">
    <text evidence="1">The sequence shown here is derived from an EMBL/GenBank/DDBJ whole genome shotgun (WGS) entry which is preliminary data.</text>
</comment>
<evidence type="ECO:0000313" key="1">
    <source>
        <dbReference type="EMBL" id="KAJ9051527.1"/>
    </source>
</evidence>
<proteinExistence type="predicted"/>
<evidence type="ECO:0000313" key="2">
    <source>
        <dbReference type="Proteomes" id="UP001165960"/>
    </source>
</evidence>
<sequence length="214" mass="23901">MEISWSTIIGFIAGLLLFNSTGTTLLVGSMCLLFFQDQIRALFITPYIILPTSALGVIIILSVIPGALGGWRPIRNKRFLNMLSGIIVLAILFELVMGLYLWRQTVTPRKKFFSEWNDWPATVRSTIQTKGNCCGYTNSTDRIIPSKHCSSNSTSAGCVDFIVLSAKTHYVNVYTTYFVFILLDLTALLSTSVLIAVRNEQERYEKGLLKSANK</sequence>